<feature type="transmembrane region" description="Helical" evidence="1">
    <location>
        <begin position="165"/>
        <end position="187"/>
    </location>
</feature>
<feature type="transmembrane region" description="Helical" evidence="1">
    <location>
        <begin position="284"/>
        <end position="305"/>
    </location>
</feature>
<dbReference type="OrthoDB" id="391274at2759"/>
<evidence type="ECO:0000313" key="3">
    <source>
        <dbReference type="Proteomes" id="UP000028828"/>
    </source>
</evidence>
<proteinExistence type="predicted"/>
<feature type="transmembrane region" description="Helical" evidence="1">
    <location>
        <begin position="359"/>
        <end position="378"/>
    </location>
</feature>
<gene>
    <name evidence="2" type="ORF">TGP89_319500</name>
</gene>
<feature type="non-terminal residue" evidence="2">
    <location>
        <position position="1"/>
    </location>
</feature>
<keyword evidence="1" id="KW-0472">Membrane</keyword>
<evidence type="ECO:0000313" key="2">
    <source>
        <dbReference type="EMBL" id="KFG43634.1"/>
    </source>
</evidence>
<keyword evidence="1" id="KW-1133">Transmembrane helix</keyword>
<protein>
    <submittedName>
        <fullName evidence="2">Putative transmembrane protein</fullName>
    </submittedName>
</protein>
<sequence>DLASLAWSRIFAATREGQNCATESFFSSDFLCIGPVSSGVSTRLCWLFAGRARKRDDVSRQSCCSGLLHALCCCLPCGGAKGPSFLDEIDLDDDSAMTEEERMLARLAELCRTASGKTRRLPVKGFAFKRVIQKLYFSYKVGGRLGVAALLDNALKVTFWKELRIAIPFIATWICQIAIVACLFFFYNDSPVFPIQMFSLKAVAEHPWPWSEIPVELQVCFIIICGHFLMLLFCWFLSAPLLDVLFVSFFGSLKLLSFFLMVLTFRDFGVFNSIFNLHLYVMDFGRYAIFIFTLVPMIGVLYTLYPVLCVMLGRQYITYIIPPPRIGKYRRGQTVLDAGRPGGEADFAQLETHPRGDEAGVVATVCLMVFLNCSHMLAPISMNQLLVGPNMIKAVRLNDGLLRVHWRQLLLTLLLRLWCFILYLTFPNSITYSKDPGAIERVLEEAREEKLNELALVAATGRSSISSTSPSTRHAGTREVRMIAEKYFAHCFHTCPGDFLPGFF</sequence>
<reference evidence="2 3" key="1">
    <citation type="submission" date="2014-03" db="EMBL/GenBank/DDBJ databases">
        <authorList>
            <person name="Sibley D."/>
            <person name="Venepally P."/>
            <person name="Karamycheva S."/>
            <person name="Hadjithomas M."/>
            <person name="Khan A."/>
            <person name="Brunk B."/>
            <person name="Roos D."/>
            <person name="Caler E."/>
            <person name="Lorenzi H."/>
        </authorList>
    </citation>
    <scope>NUCLEOTIDE SEQUENCE [LARGE SCALE GENOMIC DNA]</scope>
    <source>
        <strain evidence="3">p89</strain>
    </source>
</reference>
<name>A0A086KGW6_TOXGO</name>
<organism evidence="2 3">
    <name type="scientific">Toxoplasma gondii p89</name>
    <dbReference type="NCBI Taxonomy" id="943119"/>
    <lineage>
        <taxon>Eukaryota</taxon>
        <taxon>Sar</taxon>
        <taxon>Alveolata</taxon>
        <taxon>Apicomplexa</taxon>
        <taxon>Conoidasida</taxon>
        <taxon>Coccidia</taxon>
        <taxon>Eucoccidiorida</taxon>
        <taxon>Eimeriorina</taxon>
        <taxon>Sarcocystidae</taxon>
        <taxon>Toxoplasma</taxon>
    </lineage>
</organism>
<dbReference type="AlphaFoldDB" id="A0A086KGW6"/>
<feature type="transmembrane region" description="Helical" evidence="1">
    <location>
        <begin position="406"/>
        <end position="426"/>
    </location>
</feature>
<dbReference type="Proteomes" id="UP000028828">
    <property type="component" value="Unassembled WGS sequence"/>
</dbReference>
<comment type="caution">
    <text evidence="2">The sequence shown here is derived from an EMBL/GenBank/DDBJ whole genome shotgun (WGS) entry which is preliminary data.</text>
</comment>
<keyword evidence="1 2" id="KW-0812">Transmembrane</keyword>
<evidence type="ECO:0000256" key="1">
    <source>
        <dbReference type="SAM" id="Phobius"/>
    </source>
</evidence>
<dbReference type="EMBL" id="AEYI02000921">
    <property type="protein sequence ID" value="KFG43634.1"/>
    <property type="molecule type" value="Genomic_DNA"/>
</dbReference>
<dbReference type="VEuPathDB" id="ToxoDB:TGP89_319500"/>
<feature type="transmembrane region" description="Helical" evidence="1">
    <location>
        <begin position="244"/>
        <end position="264"/>
    </location>
</feature>
<accession>A0A086KGW6</accession>
<feature type="transmembrane region" description="Helical" evidence="1">
    <location>
        <begin position="215"/>
        <end position="237"/>
    </location>
</feature>